<comment type="caution">
    <text evidence="1">The sequence shown here is derived from an EMBL/GenBank/DDBJ whole genome shotgun (WGS) entry which is preliminary data.</text>
</comment>
<organism evidence="1 2">
    <name type="scientific">Diversispora epigaea</name>
    <dbReference type="NCBI Taxonomy" id="1348612"/>
    <lineage>
        <taxon>Eukaryota</taxon>
        <taxon>Fungi</taxon>
        <taxon>Fungi incertae sedis</taxon>
        <taxon>Mucoromycota</taxon>
        <taxon>Glomeromycotina</taxon>
        <taxon>Glomeromycetes</taxon>
        <taxon>Diversisporales</taxon>
        <taxon>Diversisporaceae</taxon>
        <taxon>Diversispora</taxon>
    </lineage>
</organism>
<dbReference type="AlphaFoldDB" id="A0A397HV67"/>
<sequence>MSKRPILEVKLISFGQIISRLHYGENSRDWWIHRNNCDFVEGTFLYPIRIGWQTVFEQNKKQFYMHITEGHEINEIQPGYRCTSGSKYSDIELTPSVAITSLYQRLFSNTKTRFSGPLILGWNDENLLEMSLKDVYFRAFDFKVEKFLIYVTNIGIGNNTNMMGAGIEYISSFIEEYEKKRALFVQQIEKNNCQITIYTSEKNSITFCGANPNNTWKNIIHDKQYVTCTSAAWNNEILMNDIYNYHLRKRTISDINWKSFFIDWLNQHSTIIELHEKLQKLYPPNYIFDNRELRAWRTMLKAVGCINITPFEKNESEYEFWTRNEISIIDQNILQDLYNNGFLQAIPNYITNVSKEFWKCFEESLNHSKNGNDGKIRILSIIANNFTYEELQNRLKYEFWTRNEISIIDQNILQDLYNNGFLQAIPNYITNVSKEFWKCFEESLNHSKNGNDGKIRILSIIANNFTYEELQNRLKVSSKIIAKAQTYCNINGLGCSMLNKPIITRVRITEEMEKQFEKFFSDKNIVNLSSYRVDKNGLPLKYLKDKKETLWKNYFELYPDGIKRITFLTRLRDGPYLYKDDLGGLCLTCAEYGYGVFDNLKELVINNIIDKDEQNKLIDKIEYVQRHLKRAYEKELKIDCFGYTQHVDYLEHCITNAFGQCLESHHSICAECNKVDDLFQALIIWMPQNIEKIVENREKLQYYWAHQVCKTYHNAQFNANLLLLDEKGAIIIVDYKMKILPKLARKVKSDFFGKSGWTLHSMLVYTKKNDNLEIRAFDHWSSDTVQDAWFTSSAFEAVFNNLGEKPLWIKIISDNGAHYHYAELMAMIANWNSWYGIEVRGWIFLEADEAKTTIDSHHVQIAHSIKCYVRLGNDISEGEDIVNAIKDIWGTSVANIQPNRNQRKIKKPKIDGISNWFEFKWPIEEEFEGCVCARLLPHFGMWHNFSPAMIQKSRGGTEQSRFNPNRLSVMNLKKELNQRNVIYNNKENRFDLVTKLQTNIQKEIINNIDETKIRYELYEQIYKDKAIISEIQKGKKKQEKRKTNEIRSNYFCSGWALKENQEYGKKGEGKHMTEAVKELLKIFFHTGDENKSERYTTKDMHQELFQRV</sequence>
<accession>A0A397HV67</accession>
<reference evidence="1 2" key="1">
    <citation type="submission" date="2018-08" db="EMBL/GenBank/DDBJ databases">
        <title>Genome and evolution of the arbuscular mycorrhizal fungus Diversispora epigaea (formerly Glomus versiforme) and its bacterial endosymbionts.</title>
        <authorList>
            <person name="Sun X."/>
            <person name="Fei Z."/>
            <person name="Harrison M."/>
        </authorList>
    </citation>
    <scope>NUCLEOTIDE SEQUENCE [LARGE SCALE GENOMIC DNA]</scope>
    <source>
        <strain evidence="1 2">IT104</strain>
    </source>
</reference>
<name>A0A397HV67_9GLOM</name>
<dbReference type="Proteomes" id="UP000266861">
    <property type="component" value="Unassembled WGS sequence"/>
</dbReference>
<evidence type="ECO:0000313" key="1">
    <source>
        <dbReference type="EMBL" id="RHZ65456.1"/>
    </source>
</evidence>
<dbReference type="EMBL" id="PQFF01000288">
    <property type="protein sequence ID" value="RHZ65456.1"/>
    <property type="molecule type" value="Genomic_DNA"/>
</dbReference>
<keyword evidence="2" id="KW-1185">Reference proteome</keyword>
<proteinExistence type="predicted"/>
<evidence type="ECO:0000313" key="2">
    <source>
        <dbReference type="Proteomes" id="UP000266861"/>
    </source>
</evidence>
<protein>
    <submittedName>
        <fullName evidence="1">Uncharacterized protein</fullName>
    </submittedName>
</protein>
<gene>
    <name evidence="1" type="ORF">Glove_315g2</name>
</gene>
<dbReference type="OrthoDB" id="2440769at2759"/>